<dbReference type="EMBL" id="STGY01000028">
    <property type="protein sequence ID" value="THV42238.1"/>
    <property type="molecule type" value="Genomic_DNA"/>
</dbReference>
<accession>A0A4S8QCZ3</accession>
<proteinExistence type="inferred from homology"/>
<dbReference type="RefSeq" id="WP_136533920.1">
    <property type="nucleotide sequence ID" value="NZ_STGY01000028.1"/>
</dbReference>
<evidence type="ECO:0000256" key="1">
    <source>
        <dbReference type="ARBA" id="ARBA00006479"/>
    </source>
</evidence>
<gene>
    <name evidence="2" type="ORF">FAB82_07475</name>
</gene>
<keyword evidence="3" id="KW-1185">Reference proteome</keyword>
<organism evidence="2 3">
    <name type="scientific">Glycomyces buryatensis</name>
    <dbReference type="NCBI Taxonomy" id="2570927"/>
    <lineage>
        <taxon>Bacteria</taxon>
        <taxon>Bacillati</taxon>
        <taxon>Actinomycetota</taxon>
        <taxon>Actinomycetes</taxon>
        <taxon>Glycomycetales</taxon>
        <taxon>Glycomycetaceae</taxon>
        <taxon>Glycomyces</taxon>
    </lineage>
</organism>
<dbReference type="Gene3D" id="3.30.420.40">
    <property type="match status" value="2"/>
</dbReference>
<comment type="similarity">
    <text evidence="1">Belongs to the ROK (NagC/XylR) family.</text>
</comment>
<evidence type="ECO:0000313" key="2">
    <source>
        <dbReference type="EMBL" id="THV42238.1"/>
    </source>
</evidence>
<reference evidence="2 3" key="2">
    <citation type="submission" date="2019-05" db="EMBL/GenBank/DDBJ databases">
        <title>Glycomyces buryatensis sp. nov.</title>
        <authorList>
            <person name="Nikitina E."/>
        </authorList>
    </citation>
    <scope>NUCLEOTIDE SEQUENCE [LARGE SCALE GENOMIC DNA]</scope>
    <source>
        <strain evidence="2 3">18</strain>
    </source>
</reference>
<name>A0A4S8QCZ3_9ACTN</name>
<dbReference type="SUPFAM" id="SSF53067">
    <property type="entry name" value="Actin-like ATPase domain"/>
    <property type="match status" value="1"/>
</dbReference>
<dbReference type="InterPro" id="IPR000600">
    <property type="entry name" value="ROK"/>
</dbReference>
<dbReference type="OrthoDB" id="9797931at2"/>
<dbReference type="PANTHER" id="PTHR18964:SF149">
    <property type="entry name" value="BIFUNCTIONAL UDP-N-ACETYLGLUCOSAMINE 2-EPIMERASE_N-ACETYLMANNOSAMINE KINASE"/>
    <property type="match status" value="1"/>
</dbReference>
<evidence type="ECO:0000313" key="3">
    <source>
        <dbReference type="Proteomes" id="UP000308760"/>
    </source>
</evidence>
<dbReference type="InterPro" id="IPR043129">
    <property type="entry name" value="ATPase_NBD"/>
</dbReference>
<reference evidence="3" key="1">
    <citation type="submission" date="2019-04" db="EMBL/GenBank/DDBJ databases">
        <title>Nocardioides xinjiangensis sp. nov.</title>
        <authorList>
            <person name="Liu S."/>
        </authorList>
    </citation>
    <scope>NUCLEOTIDE SEQUENCE [LARGE SCALE GENOMIC DNA]</scope>
    <source>
        <strain evidence="3">18</strain>
    </source>
</reference>
<dbReference type="Pfam" id="PF00480">
    <property type="entry name" value="ROK"/>
    <property type="match status" value="1"/>
</dbReference>
<dbReference type="PANTHER" id="PTHR18964">
    <property type="entry name" value="ROK (REPRESSOR, ORF, KINASE) FAMILY"/>
    <property type="match status" value="1"/>
</dbReference>
<protein>
    <submittedName>
        <fullName evidence="2">ROK family protein</fullName>
    </submittedName>
</protein>
<comment type="caution">
    <text evidence="2">The sequence shown here is derived from an EMBL/GenBank/DDBJ whole genome shotgun (WGS) entry which is preliminary data.</text>
</comment>
<dbReference type="Proteomes" id="UP000308760">
    <property type="component" value="Unassembled WGS sequence"/>
</dbReference>
<dbReference type="AlphaFoldDB" id="A0A4S8QCZ3"/>
<sequence>MPTIEAPPDRPVTVFDIGGTYVRRGRWRPRDPDRLHEYSKRPSPTLRLHPGSTVGELRVRLVRDLCEAVPIEPDAVAGISFGAALDHRTGTVYASAPMWGPHDDAFDLRGALSQGRPDVQWHIVNDVTAALLHYASTDACRDRRKVLLTTVSTGIACRTIDRSTGEIPVDGCGLQGEIGHLPSRAAIEGKAVDLPCDCGAPDHVASFSSGPGLQRMAEVTRERNPEGWKRSALSAGLDRGDGFESALRRALDSGDAVAGALLAAAARPLAEVLTAALCLDPTIDRVALTGGVATGLGDHYRRSLVDRILNAGPYLTGKRAPEWIEERVVLCRADEANGLIGAGLAALSGAARVSAEERST</sequence>